<organism evidence="2 3">
    <name type="scientific">Symbiodinium pilosum</name>
    <name type="common">Dinoflagellate</name>
    <dbReference type="NCBI Taxonomy" id="2952"/>
    <lineage>
        <taxon>Eukaryota</taxon>
        <taxon>Sar</taxon>
        <taxon>Alveolata</taxon>
        <taxon>Dinophyceae</taxon>
        <taxon>Suessiales</taxon>
        <taxon>Symbiodiniaceae</taxon>
        <taxon>Symbiodinium</taxon>
    </lineage>
</organism>
<gene>
    <name evidence="2" type="ORF">SPIL2461_LOCUS12150</name>
</gene>
<keyword evidence="3" id="KW-1185">Reference proteome</keyword>
<feature type="non-terminal residue" evidence="2">
    <location>
        <position position="1"/>
    </location>
</feature>
<proteinExistence type="predicted"/>
<comment type="caution">
    <text evidence="2">The sequence shown here is derived from an EMBL/GenBank/DDBJ whole genome shotgun (WGS) entry which is preliminary data.</text>
</comment>
<name>A0A812SF01_SYMPI</name>
<accession>A0A812SF01</accession>
<reference evidence="2" key="1">
    <citation type="submission" date="2021-02" db="EMBL/GenBank/DDBJ databases">
        <authorList>
            <person name="Dougan E. K."/>
            <person name="Rhodes N."/>
            <person name="Thang M."/>
            <person name="Chan C."/>
        </authorList>
    </citation>
    <scope>NUCLEOTIDE SEQUENCE</scope>
</reference>
<evidence type="ECO:0000256" key="1">
    <source>
        <dbReference type="SAM" id="MobiDB-lite"/>
    </source>
</evidence>
<dbReference type="EMBL" id="CAJNIZ010024452">
    <property type="protein sequence ID" value="CAE7477212.1"/>
    <property type="molecule type" value="Genomic_DNA"/>
</dbReference>
<protein>
    <submittedName>
        <fullName evidence="2">Uncharacterized protein</fullName>
    </submittedName>
</protein>
<dbReference type="OrthoDB" id="429839at2759"/>
<evidence type="ECO:0000313" key="3">
    <source>
        <dbReference type="Proteomes" id="UP000649617"/>
    </source>
</evidence>
<dbReference type="Proteomes" id="UP000649617">
    <property type="component" value="Unassembled WGS sequence"/>
</dbReference>
<evidence type="ECO:0000313" key="2">
    <source>
        <dbReference type="EMBL" id="CAE7477212.1"/>
    </source>
</evidence>
<dbReference type="AlphaFoldDB" id="A0A812SF01"/>
<sequence length="93" mass="9738">MSEAGKDSSISASAVVFPKEADFADTGLAAVAEPGWQEDDGLAVPPEMLVGNGKEVASPKKSQPEPPLPANISVETQLRAELYAARDEVQSLE</sequence>
<feature type="region of interest" description="Disordered" evidence="1">
    <location>
        <begin position="36"/>
        <end position="71"/>
    </location>
</feature>